<gene>
    <name evidence="5" type="ORF">PT974_06486</name>
</gene>
<protein>
    <submittedName>
        <fullName evidence="5">Epoxide hydrolase</fullName>
    </submittedName>
</protein>
<dbReference type="PANTHER" id="PTHR21661">
    <property type="entry name" value="EPOXIDE HYDROLASE 1-RELATED"/>
    <property type="match status" value="1"/>
</dbReference>
<reference evidence="5 6" key="1">
    <citation type="submission" date="2024-01" db="EMBL/GenBank/DDBJ databases">
        <title>Complete genome of Cladobotryum mycophilum ATHUM6906.</title>
        <authorList>
            <person name="Christinaki A.C."/>
            <person name="Myridakis A.I."/>
            <person name="Kouvelis V.N."/>
        </authorList>
    </citation>
    <scope>NUCLEOTIDE SEQUENCE [LARGE SCALE GENOMIC DNA]</scope>
    <source>
        <strain evidence="5 6">ATHUM6906</strain>
    </source>
</reference>
<dbReference type="InterPro" id="IPR029058">
    <property type="entry name" value="AB_hydrolase_fold"/>
</dbReference>
<dbReference type="PIRSF" id="PIRSF001112">
    <property type="entry name" value="Epoxide_hydrolase"/>
    <property type="match status" value="1"/>
</dbReference>
<evidence type="ECO:0000313" key="6">
    <source>
        <dbReference type="Proteomes" id="UP001338125"/>
    </source>
</evidence>
<comment type="similarity">
    <text evidence="1">Belongs to the peptidase S33 family.</text>
</comment>
<keyword evidence="3 5" id="KW-0378">Hydrolase</keyword>
<dbReference type="SUPFAM" id="SSF53474">
    <property type="entry name" value="alpha/beta-Hydrolases"/>
    <property type="match status" value="1"/>
</dbReference>
<keyword evidence="6" id="KW-1185">Reference proteome</keyword>
<keyword evidence="2" id="KW-0058">Aromatic hydrocarbons catabolism</keyword>
<dbReference type="Gene3D" id="3.40.50.1820">
    <property type="entry name" value="alpha/beta hydrolase"/>
    <property type="match status" value="1"/>
</dbReference>
<evidence type="ECO:0000256" key="3">
    <source>
        <dbReference type="ARBA" id="ARBA00022801"/>
    </source>
</evidence>
<dbReference type="InterPro" id="IPR010497">
    <property type="entry name" value="Epoxide_hydro_N"/>
</dbReference>
<evidence type="ECO:0000313" key="5">
    <source>
        <dbReference type="EMBL" id="KAK5993058.1"/>
    </source>
</evidence>
<organism evidence="5 6">
    <name type="scientific">Cladobotryum mycophilum</name>
    <dbReference type="NCBI Taxonomy" id="491253"/>
    <lineage>
        <taxon>Eukaryota</taxon>
        <taxon>Fungi</taxon>
        <taxon>Dikarya</taxon>
        <taxon>Ascomycota</taxon>
        <taxon>Pezizomycotina</taxon>
        <taxon>Sordariomycetes</taxon>
        <taxon>Hypocreomycetidae</taxon>
        <taxon>Hypocreales</taxon>
        <taxon>Hypocreaceae</taxon>
        <taxon>Cladobotryum</taxon>
    </lineage>
</organism>
<dbReference type="PANTHER" id="PTHR21661:SF35">
    <property type="entry name" value="EPOXIDE HYDROLASE"/>
    <property type="match status" value="1"/>
</dbReference>
<dbReference type="EMBL" id="JAVFKD010000012">
    <property type="protein sequence ID" value="KAK5993058.1"/>
    <property type="molecule type" value="Genomic_DNA"/>
</dbReference>
<evidence type="ECO:0000256" key="2">
    <source>
        <dbReference type="ARBA" id="ARBA00022797"/>
    </source>
</evidence>
<name>A0ABR0SLL2_9HYPO</name>
<evidence type="ECO:0000259" key="4">
    <source>
        <dbReference type="Pfam" id="PF06441"/>
    </source>
</evidence>
<accession>A0ABR0SLL2</accession>
<dbReference type="Pfam" id="PF06441">
    <property type="entry name" value="EHN"/>
    <property type="match status" value="1"/>
</dbReference>
<feature type="domain" description="Epoxide hydrolase N-terminal" evidence="4">
    <location>
        <begin position="5"/>
        <end position="116"/>
    </location>
</feature>
<dbReference type="InterPro" id="IPR016292">
    <property type="entry name" value="Epoxide_hydrolase"/>
</dbReference>
<dbReference type="GO" id="GO:0016787">
    <property type="term" value="F:hydrolase activity"/>
    <property type="evidence" value="ECO:0007669"/>
    <property type="project" value="UniProtKB-KW"/>
</dbReference>
<evidence type="ECO:0000256" key="1">
    <source>
        <dbReference type="ARBA" id="ARBA00010088"/>
    </source>
</evidence>
<comment type="caution">
    <text evidence="5">The sequence shown here is derived from an EMBL/GenBank/DDBJ whole genome shotgun (WGS) entry which is preliminary data.</text>
</comment>
<dbReference type="Proteomes" id="UP001338125">
    <property type="component" value="Unassembled WGS sequence"/>
</dbReference>
<proteinExistence type="inferred from homology"/>
<sequence length="392" mass="44359">MPAEIRPFKVEVPDATIQRLKDKLALTTWPDEVGFSDDWNFGAPLSDVKRLAEYWRNGFDWRAQEAKINQLPQFKTTVSVDGFDDLDMHFVYQKSSRKDAIPLLFVHGWPGHFLEVAKILPLLTEPKDGPAFHVVAPSLPNFGFSGLVSKKGFSIPQYAEAVHKVMLNLGYEKYATQGGDWGFFITRMVGILYPDNCIASHINFFFTTDISAQDANRPLAGFEKDGIERSKWFKKEGSGYSAEQGTKPSTLGFSLSDSPVGLLAWIYEKLRDWTDNYPWTDDEILAWISIYQFSSAGPAASVRIYYENSHTELEKNKQIAEHVPKVPLGLSQFPRDLALQPMYLVQNLGPIVFEKVHSEGGHFAAYERPELLVEDVREMFASDALSHLKARI</sequence>
<dbReference type="PRINTS" id="PR00412">
    <property type="entry name" value="EPOXHYDRLASE"/>
</dbReference>
<dbReference type="InterPro" id="IPR000639">
    <property type="entry name" value="Epox_hydrolase-like"/>
</dbReference>